<feature type="region of interest" description="Disordered" evidence="1">
    <location>
        <begin position="598"/>
        <end position="628"/>
    </location>
</feature>
<organism evidence="2 3">
    <name type="scientific">Monilinia fructigena</name>
    <dbReference type="NCBI Taxonomy" id="38457"/>
    <lineage>
        <taxon>Eukaryota</taxon>
        <taxon>Fungi</taxon>
        <taxon>Dikarya</taxon>
        <taxon>Ascomycota</taxon>
        <taxon>Pezizomycotina</taxon>
        <taxon>Leotiomycetes</taxon>
        <taxon>Helotiales</taxon>
        <taxon>Sclerotiniaceae</taxon>
        <taxon>Monilinia</taxon>
    </lineage>
</organism>
<gene>
    <name evidence="2" type="ORF">DID88_007400</name>
</gene>
<keyword evidence="3" id="KW-1185">Reference proteome</keyword>
<feature type="compositionally biased region" description="Basic and acidic residues" evidence="1">
    <location>
        <begin position="509"/>
        <end position="519"/>
    </location>
</feature>
<feature type="compositionally biased region" description="Basic and acidic residues" evidence="1">
    <location>
        <begin position="406"/>
        <end position="424"/>
    </location>
</feature>
<dbReference type="Proteomes" id="UP000249056">
    <property type="component" value="Unassembled WGS sequence"/>
</dbReference>
<name>A0A395JAL4_9HELO</name>
<protein>
    <submittedName>
        <fullName evidence="2">Uncharacterized protein</fullName>
    </submittedName>
</protein>
<comment type="caution">
    <text evidence="2">The sequence shown here is derived from an EMBL/GenBank/DDBJ whole genome shotgun (WGS) entry which is preliminary data.</text>
</comment>
<dbReference type="EMBL" id="QKRW01000001">
    <property type="protein sequence ID" value="RAL68693.1"/>
    <property type="molecule type" value="Genomic_DNA"/>
</dbReference>
<feature type="region of interest" description="Disordered" evidence="1">
    <location>
        <begin position="391"/>
        <end position="581"/>
    </location>
</feature>
<proteinExistence type="predicted"/>
<feature type="compositionally biased region" description="Acidic residues" evidence="1">
    <location>
        <begin position="463"/>
        <end position="473"/>
    </location>
</feature>
<feature type="compositionally biased region" description="Polar residues" evidence="1">
    <location>
        <begin position="497"/>
        <end position="506"/>
    </location>
</feature>
<feature type="compositionally biased region" description="Polar residues" evidence="1">
    <location>
        <begin position="450"/>
        <end position="462"/>
    </location>
</feature>
<feature type="compositionally biased region" description="Polar residues" evidence="1">
    <location>
        <begin position="41"/>
        <end position="50"/>
    </location>
</feature>
<feature type="compositionally biased region" description="Acidic residues" evidence="1">
    <location>
        <begin position="534"/>
        <end position="545"/>
    </location>
</feature>
<accession>A0A395JAL4</accession>
<dbReference type="AlphaFoldDB" id="A0A395JAL4"/>
<evidence type="ECO:0000313" key="2">
    <source>
        <dbReference type="EMBL" id="RAL68693.1"/>
    </source>
</evidence>
<evidence type="ECO:0000313" key="3">
    <source>
        <dbReference type="Proteomes" id="UP000249056"/>
    </source>
</evidence>
<feature type="compositionally biased region" description="Basic and acidic residues" evidence="1">
    <location>
        <begin position="56"/>
        <end position="76"/>
    </location>
</feature>
<reference evidence="2 3" key="1">
    <citation type="submission" date="2018-06" db="EMBL/GenBank/DDBJ databases">
        <title>Genome Sequence of the Brown Rot Fungal Pathogen Monilinia fructigena.</title>
        <authorList>
            <person name="Landi L."/>
            <person name="De Miccolis Angelini R.M."/>
            <person name="Pollastro S."/>
            <person name="Abate D."/>
            <person name="Faretra F."/>
            <person name="Romanazzi G."/>
        </authorList>
    </citation>
    <scope>NUCLEOTIDE SEQUENCE [LARGE SCALE GENOMIC DNA]</scope>
    <source>
        <strain evidence="2 3">Mfrg269</strain>
    </source>
</reference>
<dbReference type="OrthoDB" id="255837at2759"/>
<sequence>MDEGSLEMDLGMEFYEQWDWQRFREAESMELKDEEQEEGSMVQSEMNVENSEGGVEESREKLSPQYHERIEEVGDKKSKHIGSSQYHGTAEENDGNACISEMGSENIDAGSHRVVLPQYDGPSEETTSILKTAVEHIDMSSYHDDTVFTSLPGEAFGKNDFGVQGQSAALEAAEANKKESDLDSLVDKRRKILETYGNDSDHSPEDISKRKALLDEKTALKMVENKDGEKFQKAMMGETGQGDVVKVSGDSISQETLEETSNPKSATIEVLSNPVPVTDVNFFEENDAVGDKITDAIDVPVLGGEDPVLEKIHDYTSSLREIATDMEAKVAVDEDASGMINGAEKAHVNSSNLVAVHSDIIEEADNNGNTDTPSEIECHIVESNTSGFLSNQDLRDLEGKPSSISTHDRSPVKFTTEGRIDEKNLMAVKDTTDESTQGSAESDNVPDLTHAQTQVSSITDQEPVNDNDMEDADLPPLSKAKPSIQTREQEILDSDAITESSQQSPQKLGHIERPVDRGMRNTQIAQIPIADGATEGDNEDKENEDLVSSFGRECATSSIDPKKRLNEPESMEVEDLQSVKDNATGEFEVPILVGIVDSAQKVTGDSRANTEDDTEARKKEIRGRNQQG</sequence>
<feature type="region of interest" description="Disordered" evidence="1">
    <location>
        <begin position="29"/>
        <end position="103"/>
    </location>
</feature>
<evidence type="ECO:0000256" key="1">
    <source>
        <dbReference type="SAM" id="MobiDB-lite"/>
    </source>
</evidence>